<feature type="transmembrane region" description="Helical" evidence="1">
    <location>
        <begin position="33"/>
        <end position="54"/>
    </location>
</feature>
<dbReference type="Proteomes" id="UP000749646">
    <property type="component" value="Unassembled WGS sequence"/>
</dbReference>
<organism evidence="2 3">
    <name type="scientific">Modicella reniformis</name>
    <dbReference type="NCBI Taxonomy" id="1440133"/>
    <lineage>
        <taxon>Eukaryota</taxon>
        <taxon>Fungi</taxon>
        <taxon>Fungi incertae sedis</taxon>
        <taxon>Mucoromycota</taxon>
        <taxon>Mortierellomycotina</taxon>
        <taxon>Mortierellomycetes</taxon>
        <taxon>Mortierellales</taxon>
        <taxon>Mortierellaceae</taxon>
        <taxon>Modicella</taxon>
    </lineage>
</organism>
<evidence type="ECO:0000256" key="1">
    <source>
        <dbReference type="SAM" id="Phobius"/>
    </source>
</evidence>
<reference evidence="2" key="1">
    <citation type="journal article" date="2020" name="Fungal Divers.">
        <title>Resolving the Mortierellaceae phylogeny through synthesis of multi-gene phylogenetics and phylogenomics.</title>
        <authorList>
            <person name="Vandepol N."/>
            <person name="Liber J."/>
            <person name="Desiro A."/>
            <person name="Na H."/>
            <person name="Kennedy M."/>
            <person name="Barry K."/>
            <person name="Grigoriev I.V."/>
            <person name="Miller A.N."/>
            <person name="O'Donnell K."/>
            <person name="Stajich J.E."/>
            <person name="Bonito G."/>
        </authorList>
    </citation>
    <scope>NUCLEOTIDE SEQUENCE</scope>
    <source>
        <strain evidence="2">MES-2147</strain>
    </source>
</reference>
<keyword evidence="1" id="KW-0472">Membrane</keyword>
<comment type="caution">
    <text evidence="2">The sequence shown here is derived from an EMBL/GenBank/DDBJ whole genome shotgun (WGS) entry which is preliminary data.</text>
</comment>
<dbReference type="AlphaFoldDB" id="A0A9P6LT34"/>
<gene>
    <name evidence="2" type="ORF">BGZ65_006861</name>
</gene>
<keyword evidence="1" id="KW-1133">Transmembrane helix</keyword>
<evidence type="ECO:0000313" key="2">
    <source>
        <dbReference type="EMBL" id="KAF9940482.1"/>
    </source>
</evidence>
<evidence type="ECO:0000313" key="3">
    <source>
        <dbReference type="Proteomes" id="UP000749646"/>
    </source>
</evidence>
<protein>
    <submittedName>
        <fullName evidence="2">Uncharacterized protein</fullName>
    </submittedName>
</protein>
<accession>A0A9P6LT34</accession>
<dbReference type="OrthoDB" id="2441166at2759"/>
<dbReference type="EMBL" id="JAAAHW010009457">
    <property type="protein sequence ID" value="KAF9940482.1"/>
    <property type="molecule type" value="Genomic_DNA"/>
</dbReference>
<keyword evidence="3" id="KW-1185">Reference proteome</keyword>
<keyword evidence="1" id="KW-0812">Transmembrane</keyword>
<name>A0A9P6LT34_9FUNG</name>
<sequence length="299" mass="32679">MLSSLPRNNNSIAVVLGAVWGIENSLPQRQGPVLFFIFCSEILFGLHILVLAILCSVRDCEAGDVRWELVAVVVKGDIVTSKAIFTGIDNSDPKAEGAEIFRNSRNHVKAIASVLKFSADENNFKPKEHGVKETSEAYRGFNTKVNTFPGLTLKERNDEPLRFTGDREQFKEEVTAYYKSLAGKSNVAAAAFVDQIPKSSDGGPLGTRELVLVSIYSDERNTVVLDISTINVRLSERDGAIEVDPQNTVLDQIILSVNQNVLVANAETLASKLPSIDVKTLLDELSTNDSSSNELDPRA</sequence>
<proteinExistence type="predicted"/>